<dbReference type="InterPro" id="IPR049468">
    <property type="entry name" value="Restrct_endonuc-II-like_dom"/>
</dbReference>
<evidence type="ECO:0000259" key="7">
    <source>
        <dbReference type="Pfam" id="PF13087"/>
    </source>
</evidence>
<dbReference type="RefSeq" id="WP_161260516.1">
    <property type="nucleotide sequence ID" value="NZ_JAFBDC010000002.1"/>
</dbReference>
<dbReference type="InterPro" id="IPR041677">
    <property type="entry name" value="DNA2/NAM7_AAA_11"/>
</dbReference>
<dbReference type="CDD" id="cd18808">
    <property type="entry name" value="SF1_C_Upf1"/>
    <property type="match status" value="1"/>
</dbReference>
<comment type="similarity">
    <text evidence="1">Belongs to the DNA2/NAM7 helicase family.</text>
</comment>
<keyword evidence="4" id="KW-0347">Helicase</keyword>
<dbReference type="Gene3D" id="3.40.50.300">
    <property type="entry name" value="P-loop containing nucleotide triphosphate hydrolases"/>
    <property type="match status" value="2"/>
</dbReference>
<dbReference type="Pfam" id="PF13087">
    <property type="entry name" value="AAA_12"/>
    <property type="match status" value="1"/>
</dbReference>
<dbReference type="GO" id="GO:0016787">
    <property type="term" value="F:hydrolase activity"/>
    <property type="evidence" value="ECO:0007669"/>
    <property type="project" value="UniProtKB-KW"/>
</dbReference>
<dbReference type="AlphaFoldDB" id="A0A845LEF5"/>
<feature type="domain" description="DNA2/NAM7 helicase-like C-terminal" evidence="7">
    <location>
        <begin position="299"/>
        <end position="474"/>
    </location>
</feature>
<keyword evidence="5" id="KW-0067">ATP-binding</keyword>
<dbReference type="InterPro" id="IPR011335">
    <property type="entry name" value="Restrct_endonuc-II-like"/>
</dbReference>
<evidence type="ECO:0000256" key="5">
    <source>
        <dbReference type="ARBA" id="ARBA00022840"/>
    </source>
</evidence>
<proteinExistence type="inferred from homology"/>
<dbReference type="InterPro" id="IPR050534">
    <property type="entry name" value="Coronavir_polyprotein_1ab"/>
</dbReference>
<protein>
    <submittedName>
        <fullName evidence="9">DUF559 domain-containing protein</fullName>
    </submittedName>
</protein>
<dbReference type="PANTHER" id="PTHR43788">
    <property type="entry name" value="DNA2/NAM7 HELICASE FAMILY MEMBER"/>
    <property type="match status" value="1"/>
</dbReference>
<dbReference type="InterPro" id="IPR027417">
    <property type="entry name" value="P-loop_NTPase"/>
</dbReference>
<evidence type="ECO:0000256" key="3">
    <source>
        <dbReference type="ARBA" id="ARBA00022801"/>
    </source>
</evidence>
<dbReference type="OrthoDB" id="9757917at2"/>
<dbReference type="EMBL" id="WXEX01000002">
    <property type="protein sequence ID" value="MZP41923.1"/>
    <property type="molecule type" value="Genomic_DNA"/>
</dbReference>
<evidence type="ECO:0000256" key="2">
    <source>
        <dbReference type="ARBA" id="ARBA00022741"/>
    </source>
</evidence>
<dbReference type="PANTHER" id="PTHR43788:SF8">
    <property type="entry name" value="DNA-BINDING PROTEIN SMUBP-2"/>
    <property type="match status" value="1"/>
</dbReference>
<dbReference type="SUPFAM" id="SSF52540">
    <property type="entry name" value="P-loop containing nucleoside triphosphate hydrolases"/>
    <property type="match status" value="1"/>
</dbReference>
<feature type="domain" description="Restriction endonuclease type II-like" evidence="8">
    <location>
        <begin position="517"/>
        <end position="609"/>
    </location>
</feature>
<dbReference type="Proteomes" id="UP000471031">
    <property type="component" value="Unassembled WGS sequence"/>
</dbReference>
<sequence length="653" mass="74298">MDSSLVIETVCRKRKSCCHARLKQTGDAAHGVTNRLLEAVKTVNPAKYKDAYNRLARLHVLRSDAKRREELLQRLEKAAPSWAGALRSRNGIHGQVNLPGNVNEAWLWRQLNDELDDRGRTSLEELQAEIETLRESLRKITAELVETRAWSAQVKRTTLTQRQALQGWKQLMRRVGKGTGAKASKFMAEARKLMPLCQSAVPVWIMPLSRVAETYDPRKNKFDVVIIDEASQADVMALVALYMGRQIVVVGDHEQVSPTAVGQNQTEVQKLIDAHLADIPNAVLYDGLFSIYDLAKTVYQPVCLREHFRCVAPIIQFSNHLSYDGKIKPLRDDSRVLDKPPTVAYRVEGAVTQRQINGVEAEAIASLLIACTEMPEYSRATFGVISMVGDKQAALIDQMLRNRLTEAECIQRRIQCGNPSQFQGDERDVIFLSMVDSPHEMGGPLTRRTEGYQDIYKKRYNVAASRARDQMWVVYSLHPDHDLKDGDLRLQLIRHAQDPDNLLSLFEQKSKEADSDFEKQVLKRLLLAGYKVTPQWKVGAYRIDMVVEGAGRRLAIECDGDKYHTAENLAEDMNRQAILERLGWRFARIRGSQYFRNPDQTMQVIFDKLNQMDIPPEGERDASAIAAHGELKERVIRRAMEIQRTWRETEQTG</sequence>
<evidence type="ECO:0000259" key="6">
    <source>
        <dbReference type="Pfam" id="PF13086"/>
    </source>
</evidence>
<evidence type="ECO:0000256" key="4">
    <source>
        <dbReference type="ARBA" id="ARBA00022806"/>
    </source>
</evidence>
<keyword evidence="2" id="KW-0547">Nucleotide-binding</keyword>
<dbReference type="Pfam" id="PF13086">
    <property type="entry name" value="AAA_11"/>
    <property type="match status" value="1"/>
</dbReference>
<evidence type="ECO:0000256" key="1">
    <source>
        <dbReference type="ARBA" id="ARBA00007913"/>
    </source>
</evidence>
<comment type="caution">
    <text evidence="9">The sequence shown here is derived from an EMBL/GenBank/DDBJ whole genome shotgun (WGS) entry which is preliminary data.</text>
</comment>
<dbReference type="InterPro" id="IPR041679">
    <property type="entry name" value="DNA2/NAM7-like_C"/>
</dbReference>
<evidence type="ECO:0000313" key="10">
    <source>
        <dbReference type="Proteomes" id="UP000471031"/>
    </source>
</evidence>
<dbReference type="GO" id="GO:0005524">
    <property type="term" value="F:ATP binding"/>
    <property type="evidence" value="ECO:0007669"/>
    <property type="project" value="UniProtKB-KW"/>
</dbReference>
<name>A0A845LEF5_HELGE</name>
<accession>A0A845LEF5</accession>
<dbReference type="SUPFAM" id="SSF52980">
    <property type="entry name" value="Restriction endonuclease-like"/>
    <property type="match status" value="1"/>
</dbReference>
<reference evidence="9 10" key="1">
    <citation type="submission" date="2020-01" db="EMBL/GenBank/DDBJ databases">
        <title>Whole genome sequence of Heliobacterium gestii DSM 11169.</title>
        <authorList>
            <person name="Kyndt J.A."/>
            <person name="Meyer T.E."/>
        </authorList>
    </citation>
    <scope>NUCLEOTIDE SEQUENCE [LARGE SCALE GENOMIC DNA]</scope>
    <source>
        <strain evidence="9 10">DSM 11169</strain>
    </source>
</reference>
<gene>
    <name evidence="9" type="ORF">GTO89_02600</name>
</gene>
<organism evidence="9 10">
    <name type="scientific">Heliomicrobium gestii</name>
    <name type="common">Heliobacterium gestii</name>
    <dbReference type="NCBI Taxonomy" id="2699"/>
    <lineage>
        <taxon>Bacteria</taxon>
        <taxon>Bacillati</taxon>
        <taxon>Bacillota</taxon>
        <taxon>Clostridia</taxon>
        <taxon>Eubacteriales</taxon>
        <taxon>Heliobacteriaceae</taxon>
        <taxon>Heliomicrobium</taxon>
    </lineage>
</organism>
<keyword evidence="10" id="KW-1185">Reference proteome</keyword>
<dbReference type="Pfam" id="PF18741">
    <property type="entry name" value="MTES_1575"/>
    <property type="match status" value="1"/>
</dbReference>
<keyword evidence="3" id="KW-0378">Hydrolase</keyword>
<dbReference type="Gene3D" id="3.40.960.10">
    <property type="entry name" value="VSR Endonuclease"/>
    <property type="match status" value="1"/>
</dbReference>
<feature type="domain" description="DNA2/NAM7 helicase helicase" evidence="6">
    <location>
        <begin position="100"/>
        <end position="260"/>
    </location>
</feature>
<dbReference type="InterPro" id="IPR047187">
    <property type="entry name" value="SF1_C_Upf1"/>
</dbReference>
<evidence type="ECO:0000313" key="9">
    <source>
        <dbReference type="EMBL" id="MZP41923.1"/>
    </source>
</evidence>
<dbReference type="GO" id="GO:0043139">
    <property type="term" value="F:5'-3' DNA helicase activity"/>
    <property type="evidence" value="ECO:0007669"/>
    <property type="project" value="TreeGrafter"/>
</dbReference>
<evidence type="ECO:0000259" key="8">
    <source>
        <dbReference type="Pfam" id="PF18741"/>
    </source>
</evidence>